<dbReference type="Pfam" id="PF07499">
    <property type="entry name" value="RuvA_C"/>
    <property type="match status" value="1"/>
</dbReference>
<dbReference type="InterPro" id="IPR011114">
    <property type="entry name" value="RuvA_C"/>
</dbReference>
<dbReference type="SUPFAM" id="SSF47781">
    <property type="entry name" value="RuvA domain 2-like"/>
    <property type="match status" value="1"/>
</dbReference>
<comment type="caution">
    <text evidence="6">Lacks conserved residue(s) required for the propagation of feature annotation.</text>
</comment>
<sequence length="204" mass="20927">MIAKLKGIVDSVGEDSAVIDVNGVGYLVSASSRTLRDLVAGGPATLLVETIVREDAIALYGFLDTAERDWFRILTTVQGVGARVALSILSTLAPDDIARAIAGQDRSSLSRAPGVGPKLAARLATELKDKAAAFGVAPVSSRATATPNSAGTAGSVNEDAVSALVNLGYRRVEAFGAVARVTQRLGGDAALDAVIRAGLQELAR</sequence>
<dbReference type="AlphaFoldDB" id="A0A1T4K5L1"/>
<comment type="function">
    <text evidence="6">The RuvA-RuvB-RuvC complex processes Holliday junction (HJ) DNA during genetic recombination and DNA repair, while the RuvA-RuvB complex plays an important role in the rescue of blocked DNA replication forks via replication fork reversal (RFR). RuvA specifically binds to HJ cruciform DNA, conferring on it an open structure. The RuvB hexamer acts as an ATP-dependent pump, pulling dsDNA into and through the RuvAB complex. HJ branch migration allows RuvC to scan DNA until it finds its consensus sequence, where it cleaves and resolves the cruciform DNA.</text>
</comment>
<dbReference type="EMBL" id="FUWJ01000001">
    <property type="protein sequence ID" value="SJZ37701.1"/>
    <property type="molecule type" value="Genomic_DNA"/>
</dbReference>
<dbReference type="Proteomes" id="UP000190092">
    <property type="component" value="Unassembled WGS sequence"/>
</dbReference>
<dbReference type="GO" id="GO:0006310">
    <property type="term" value="P:DNA recombination"/>
    <property type="evidence" value="ECO:0007669"/>
    <property type="project" value="UniProtKB-UniRule"/>
</dbReference>
<dbReference type="InterPro" id="IPR012340">
    <property type="entry name" value="NA-bd_OB-fold"/>
</dbReference>
<evidence type="ECO:0000313" key="10">
    <source>
        <dbReference type="Proteomes" id="UP000190092"/>
    </source>
</evidence>
<evidence type="ECO:0000256" key="4">
    <source>
        <dbReference type="ARBA" id="ARBA00023172"/>
    </source>
</evidence>
<comment type="domain">
    <text evidence="6">Has three domains with a flexible linker between the domains II and III and assumes an 'L' shape. Domain III is highly mobile and contacts RuvB.</text>
</comment>
<dbReference type="GO" id="GO:0000400">
    <property type="term" value="F:four-way junction DNA binding"/>
    <property type="evidence" value="ECO:0007669"/>
    <property type="project" value="UniProtKB-UniRule"/>
</dbReference>
<dbReference type="InterPro" id="IPR013849">
    <property type="entry name" value="DNA_helicase_Holl-junc_RuvA_I"/>
</dbReference>
<feature type="domain" description="DNA helicase Holliday junction RuvA type" evidence="7">
    <location>
        <begin position="1"/>
        <end position="61"/>
    </location>
</feature>
<evidence type="ECO:0000256" key="2">
    <source>
        <dbReference type="ARBA" id="ARBA00022763"/>
    </source>
</evidence>
<feature type="domain" description="Holliday junction DNA helicase RuvA C-terminal" evidence="8">
    <location>
        <begin position="156"/>
        <end position="202"/>
    </location>
</feature>
<dbReference type="InterPro" id="IPR036267">
    <property type="entry name" value="RuvA_C_sf"/>
</dbReference>
<reference evidence="10" key="1">
    <citation type="submission" date="2017-02" db="EMBL/GenBank/DDBJ databases">
        <authorList>
            <person name="Varghese N."/>
            <person name="Submissions S."/>
        </authorList>
    </citation>
    <scope>NUCLEOTIDE SEQUENCE [LARGE SCALE GENOMIC DNA]</scope>
    <source>
        <strain evidence="10">ATCC 27094</strain>
    </source>
</reference>
<gene>
    <name evidence="6" type="primary">ruvA</name>
    <name evidence="9" type="ORF">SAMN02745126_00733</name>
</gene>
<dbReference type="RefSeq" id="WP_085932433.1">
    <property type="nucleotide sequence ID" value="NZ_FUWJ01000001.1"/>
</dbReference>
<keyword evidence="9" id="KW-0347">Helicase</keyword>
<evidence type="ECO:0000259" key="8">
    <source>
        <dbReference type="Pfam" id="PF07499"/>
    </source>
</evidence>
<dbReference type="GO" id="GO:0048476">
    <property type="term" value="C:Holliday junction resolvase complex"/>
    <property type="evidence" value="ECO:0007669"/>
    <property type="project" value="UniProtKB-UniRule"/>
</dbReference>
<keyword evidence="9" id="KW-0547">Nucleotide-binding</keyword>
<keyword evidence="5 6" id="KW-0234">DNA repair</keyword>
<proteinExistence type="inferred from homology"/>
<dbReference type="GO" id="GO:0009379">
    <property type="term" value="C:Holliday junction helicase complex"/>
    <property type="evidence" value="ECO:0007669"/>
    <property type="project" value="InterPro"/>
</dbReference>
<dbReference type="SUPFAM" id="SSF50249">
    <property type="entry name" value="Nucleic acid-binding proteins"/>
    <property type="match status" value="1"/>
</dbReference>
<dbReference type="GO" id="GO:0006281">
    <property type="term" value="P:DNA repair"/>
    <property type="evidence" value="ECO:0007669"/>
    <property type="project" value="UniProtKB-UniRule"/>
</dbReference>
<keyword evidence="9" id="KW-0378">Hydrolase</keyword>
<dbReference type="Pfam" id="PF14520">
    <property type="entry name" value="HHH_5"/>
    <property type="match status" value="1"/>
</dbReference>
<comment type="subunit">
    <text evidence="6">Homotetramer. Forms an RuvA(8)-RuvB(12)-Holliday junction (HJ) complex. HJ DNA is sandwiched between 2 RuvA tetramers; dsDNA enters through RuvA and exits via RuvB. An RuvB hexamer assembles on each DNA strand where it exits the tetramer. Each RuvB hexamer is contacted by two RuvA subunits (via domain III) on 2 adjacent RuvB subunits; this complex drives branch migration. In the full resolvosome a probable DNA-RuvA(4)-RuvB(12)-RuvC(2) complex forms which resolves the HJ.</text>
</comment>
<evidence type="ECO:0000259" key="7">
    <source>
        <dbReference type="Pfam" id="PF01330"/>
    </source>
</evidence>
<dbReference type="GO" id="GO:0005524">
    <property type="term" value="F:ATP binding"/>
    <property type="evidence" value="ECO:0007669"/>
    <property type="project" value="InterPro"/>
</dbReference>
<name>A0A1T4K5L1_9HYPH</name>
<dbReference type="InterPro" id="IPR010994">
    <property type="entry name" value="RuvA_2-like"/>
</dbReference>
<keyword evidence="9" id="KW-0067">ATP-binding</keyword>
<accession>A0A1T4K5L1</accession>
<dbReference type="SUPFAM" id="SSF46929">
    <property type="entry name" value="DNA helicase RuvA subunit, C-terminal domain"/>
    <property type="match status" value="1"/>
</dbReference>
<keyword evidence="2 6" id="KW-0227">DNA damage</keyword>
<keyword evidence="1 6" id="KW-0963">Cytoplasm</keyword>
<dbReference type="OrthoDB" id="5293449at2"/>
<evidence type="ECO:0000256" key="1">
    <source>
        <dbReference type="ARBA" id="ARBA00022490"/>
    </source>
</evidence>
<dbReference type="InterPro" id="IPR000085">
    <property type="entry name" value="RuvA"/>
</dbReference>
<evidence type="ECO:0000256" key="5">
    <source>
        <dbReference type="ARBA" id="ARBA00023204"/>
    </source>
</evidence>
<dbReference type="Gene3D" id="1.10.8.10">
    <property type="entry name" value="DNA helicase RuvA subunit, C-terminal domain"/>
    <property type="match status" value="1"/>
</dbReference>
<feature type="region of interest" description="Domain III" evidence="6">
    <location>
        <begin position="156"/>
        <end position="204"/>
    </location>
</feature>
<protein>
    <recommendedName>
        <fullName evidence="6">Holliday junction branch migration complex subunit RuvA</fullName>
    </recommendedName>
</protein>
<dbReference type="Gene3D" id="2.40.50.140">
    <property type="entry name" value="Nucleic acid-binding proteins"/>
    <property type="match status" value="1"/>
</dbReference>
<keyword evidence="4 6" id="KW-0233">DNA recombination</keyword>
<evidence type="ECO:0000256" key="6">
    <source>
        <dbReference type="HAMAP-Rule" id="MF_00031"/>
    </source>
</evidence>
<dbReference type="HAMAP" id="MF_00031">
    <property type="entry name" value="DNA_HJ_migration_RuvA"/>
    <property type="match status" value="1"/>
</dbReference>
<keyword evidence="3 6" id="KW-0238">DNA-binding</keyword>
<dbReference type="STRING" id="225324.SAMN02745126_00733"/>
<dbReference type="NCBIfam" id="TIGR00084">
    <property type="entry name" value="ruvA"/>
    <property type="match status" value="1"/>
</dbReference>
<dbReference type="Gene3D" id="1.10.150.20">
    <property type="entry name" value="5' to 3' exonuclease, C-terminal subdomain"/>
    <property type="match status" value="1"/>
</dbReference>
<evidence type="ECO:0000256" key="3">
    <source>
        <dbReference type="ARBA" id="ARBA00023125"/>
    </source>
</evidence>
<dbReference type="GO" id="GO:0009378">
    <property type="term" value="F:four-way junction helicase activity"/>
    <property type="evidence" value="ECO:0007669"/>
    <property type="project" value="InterPro"/>
</dbReference>
<organism evidence="9 10">
    <name type="scientific">Enhydrobacter aerosaccus</name>
    <dbReference type="NCBI Taxonomy" id="225324"/>
    <lineage>
        <taxon>Bacteria</taxon>
        <taxon>Pseudomonadati</taxon>
        <taxon>Pseudomonadota</taxon>
        <taxon>Alphaproteobacteria</taxon>
        <taxon>Hyphomicrobiales</taxon>
        <taxon>Enhydrobacter</taxon>
    </lineage>
</organism>
<dbReference type="Pfam" id="PF01330">
    <property type="entry name" value="RuvA_N"/>
    <property type="match status" value="1"/>
</dbReference>
<comment type="subcellular location">
    <subcellularLocation>
        <location evidence="6">Cytoplasm</location>
    </subcellularLocation>
</comment>
<dbReference type="GO" id="GO:0005737">
    <property type="term" value="C:cytoplasm"/>
    <property type="evidence" value="ECO:0007669"/>
    <property type="project" value="UniProtKB-SubCell"/>
</dbReference>
<evidence type="ECO:0000313" key="9">
    <source>
        <dbReference type="EMBL" id="SJZ37701.1"/>
    </source>
</evidence>
<comment type="similarity">
    <text evidence="6">Belongs to the RuvA family.</text>
</comment>
<dbReference type="CDD" id="cd14332">
    <property type="entry name" value="UBA_RuvA_C"/>
    <property type="match status" value="1"/>
</dbReference>
<keyword evidence="10" id="KW-1185">Reference proteome</keyword>